<comment type="caution">
    <text evidence="1">The sequence shown here is derived from an EMBL/GenBank/DDBJ whole genome shotgun (WGS) entry which is preliminary data.</text>
</comment>
<dbReference type="GO" id="GO:0071949">
    <property type="term" value="F:FAD binding"/>
    <property type="evidence" value="ECO:0007669"/>
    <property type="project" value="InterPro"/>
</dbReference>
<proteinExistence type="predicted"/>
<evidence type="ECO:0000313" key="1">
    <source>
        <dbReference type="EMBL" id="MBR7825617.1"/>
    </source>
</evidence>
<dbReference type="Pfam" id="PF06100">
    <property type="entry name" value="MCRA"/>
    <property type="match status" value="1"/>
</dbReference>
<name>A0A941E702_9ACTN</name>
<keyword evidence="2" id="KW-1185">Reference proteome</keyword>
<dbReference type="SUPFAM" id="SSF51905">
    <property type="entry name" value="FAD/NAD(P)-binding domain"/>
    <property type="match status" value="1"/>
</dbReference>
<dbReference type="EC" id="4.2.1.53" evidence="1"/>
<dbReference type="PANTHER" id="PTHR37417:SF2">
    <property type="entry name" value="67 KDA MYOSIN-CROSS-REACTIVE ANTIGEN FAMILY PROTEIN (AFU_ORTHOLOGUE AFUA_5G09970)"/>
    <property type="match status" value="1"/>
</dbReference>
<organism evidence="1 2">
    <name type="scientific">Actinospica acidithermotolerans</name>
    <dbReference type="NCBI Taxonomy" id="2828514"/>
    <lineage>
        <taxon>Bacteria</taxon>
        <taxon>Bacillati</taxon>
        <taxon>Actinomycetota</taxon>
        <taxon>Actinomycetes</taxon>
        <taxon>Catenulisporales</taxon>
        <taxon>Actinospicaceae</taxon>
        <taxon>Actinospica</taxon>
    </lineage>
</organism>
<dbReference type="GO" id="GO:0006631">
    <property type="term" value="P:fatty acid metabolic process"/>
    <property type="evidence" value="ECO:0007669"/>
    <property type="project" value="InterPro"/>
</dbReference>
<dbReference type="InterPro" id="IPR010354">
    <property type="entry name" value="Oleate_hydratase"/>
</dbReference>
<evidence type="ECO:0000313" key="2">
    <source>
        <dbReference type="Proteomes" id="UP000676325"/>
    </source>
</evidence>
<dbReference type="RefSeq" id="WP_212516771.1">
    <property type="nucleotide sequence ID" value="NZ_JAGSOH010000007.1"/>
</dbReference>
<accession>A0A941E702</accession>
<reference evidence="1" key="1">
    <citation type="submission" date="2021-04" db="EMBL/GenBank/DDBJ databases">
        <title>Genome based classification of Actinospica acidithermotolerans sp. nov., an actinobacterium isolated from an Indonesian hot spring.</title>
        <authorList>
            <person name="Kusuma A.B."/>
            <person name="Putra K.E."/>
            <person name="Nafisah S."/>
            <person name="Loh J."/>
            <person name="Nouioui I."/>
            <person name="Goodfellow M."/>
        </authorList>
    </citation>
    <scope>NUCLEOTIDE SEQUENCE</scope>
    <source>
        <strain evidence="1">MGRD01-02</strain>
    </source>
</reference>
<dbReference type="EMBL" id="JAGSOH010000007">
    <property type="protein sequence ID" value="MBR7825617.1"/>
    <property type="molecule type" value="Genomic_DNA"/>
</dbReference>
<dbReference type="Gene3D" id="3.50.50.60">
    <property type="entry name" value="FAD/NAD(P)-binding domain"/>
    <property type="match status" value="3"/>
</dbReference>
<protein>
    <submittedName>
        <fullName evidence="1">Oleate hydratase</fullName>
        <ecNumber evidence="1">4.2.1.53</ecNumber>
    </submittedName>
</protein>
<dbReference type="InterPro" id="IPR036188">
    <property type="entry name" value="FAD/NAD-bd_sf"/>
</dbReference>
<dbReference type="Proteomes" id="UP000676325">
    <property type="component" value="Unassembled WGS sequence"/>
</dbReference>
<dbReference type="GO" id="GO:0050151">
    <property type="term" value="F:oleate hydratase activity"/>
    <property type="evidence" value="ECO:0007669"/>
    <property type="project" value="UniProtKB-EC"/>
</dbReference>
<dbReference type="PANTHER" id="PTHR37417">
    <property type="entry name" value="67 KDA MYOSIN-CROSS-REACTIVE ANTIGEN FAMILY PROTEIN (AFU_ORTHOLOGUE AFUA_5G09970)"/>
    <property type="match status" value="1"/>
</dbReference>
<gene>
    <name evidence="1" type="ORF">KDK95_04810</name>
</gene>
<sequence>MDGRPADRFLLVGGGIASLAAAAFLIRDGGVPGRHIRILEAADRPGGALVSGHAPGHPTLYVGAAVRGVDEREHACLWNLLGSVPTLADPSRTPLDEMRAAERRPRTALEARLVDADHRVARPDLRLGAADRAALRGLLDRSDARLAETRIDQAVPAHLLAGDFWLLCTTVFRLRPASSALDLKRALLLHLPDLRRLPVLPTVHRTRRSEYDSIVRPLYDWLRCEGVAFTFGTTVTDMPIASEPGGGRRATALTCSTRGREHTIELGGRDRVLVTLGSMAANASHGDDENPPAFDATRRDPTWRLWESVARHQPDLGRPEAFTSHVEDTAWLSFTLTTTTSDLTWFISHLTGDPDGGGGPVTFRDSPWLLTLTVPRQPHFTGQLPHTHTVLGYGMRLATPGAHTSATMLRATGRQLLDETIGQLGLERRALPVRMNTNVRSIMLPYAGSPLATRRPGDRPEQIPPGARNFAFLGQYVEIPGALAFSMEYSVRSAMRAVYALLGIDRELPGADELGADTGRAGDLDDALATLATAGGPAPQPR</sequence>
<keyword evidence="1" id="KW-0456">Lyase</keyword>
<dbReference type="AlphaFoldDB" id="A0A941E702"/>